<protein>
    <recommendedName>
        <fullName evidence="3 6">DNA replication complex GINS protein PSF3</fullName>
    </recommendedName>
</protein>
<dbReference type="Proteomes" id="UP000274922">
    <property type="component" value="Unassembled WGS sequence"/>
</dbReference>
<keyword evidence="4 6" id="KW-0235">DNA replication</keyword>
<comment type="function">
    <text evidence="6">The GINS complex plays an essential role in the initiation of DNA replication.</text>
</comment>
<dbReference type="InterPro" id="IPR036224">
    <property type="entry name" value="GINS_bundle-like_dom_sf"/>
</dbReference>
<dbReference type="PANTHER" id="PTHR22768:SF0">
    <property type="entry name" value="DNA REPLICATION COMPLEX GINS PROTEIN PSF3"/>
    <property type="match status" value="1"/>
</dbReference>
<dbReference type="AlphaFoldDB" id="A0A4V1ITX7"/>
<reference evidence="9" key="3">
    <citation type="submission" date="2018-08" db="EMBL/GenBank/DDBJ databases">
        <title>Leveraging single-cell genomics to expand the Fungal Tree of Life.</title>
        <authorList>
            <consortium name="DOE Joint Genome Institute"/>
            <person name="Ahrendt S.R."/>
            <person name="Quandt C.A."/>
            <person name="Ciobanu D."/>
            <person name="Clum A."/>
            <person name="Salamov A."/>
            <person name="Andreopoulos B."/>
            <person name="Cheng J.-F."/>
            <person name="Woyke T."/>
            <person name="Pelin A."/>
            <person name="Henrissat B."/>
            <person name="Reynolds N."/>
            <person name="Benny G.L."/>
            <person name="Smith M.E."/>
            <person name="James T.Y."/>
            <person name="Grigoriev I.V."/>
        </authorList>
    </citation>
    <scope>NUCLEOTIDE SEQUENCE</scope>
    <source>
        <strain evidence="9">ATCC 52028</strain>
    </source>
</reference>
<evidence type="ECO:0000256" key="5">
    <source>
        <dbReference type="ARBA" id="ARBA00023242"/>
    </source>
</evidence>
<dbReference type="CDD" id="cd21693">
    <property type="entry name" value="GINS_B_Psf3"/>
    <property type="match status" value="1"/>
</dbReference>
<sequence>MGDYWDIDAILADTQRVPAIFNDAVPGYGHLEGNGEPDLTAGVKVEIPFWYIATLAHTERIDLLFPSCYGRPVLMDLTASPLAVNLAQLSPYYYKLAMLYLDLIVDDMLPSILEKTFRERMQQIARHGVAMGRGDTTQSLFLNSLESIETERKSSLFWARTLH</sequence>
<dbReference type="SUPFAM" id="SSF158573">
    <property type="entry name" value="GINS helical bundle-like"/>
    <property type="match status" value="1"/>
</dbReference>
<organism evidence="10 12">
    <name type="scientific">Caulochytrium protostelioides</name>
    <dbReference type="NCBI Taxonomy" id="1555241"/>
    <lineage>
        <taxon>Eukaryota</taxon>
        <taxon>Fungi</taxon>
        <taxon>Fungi incertae sedis</taxon>
        <taxon>Chytridiomycota</taxon>
        <taxon>Chytridiomycota incertae sedis</taxon>
        <taxon>Chytridiomycetes</taxon>
        <taxon>Caulochytriales</taxon>
        <taxon>Caulochytriaceae</taxon>
        <taxon>Caulochytrium</taxon>
    </lineage>
</organism>
<evidence type="ECO:0000256" key="1">
    <source>
        <dbReference type="ARBA" id="ARBA00004123"/>
    </source>
</evidence>
<keyword evidence="12" id="KW-1185">Reference proteome</keyword>
<feature type="domain" description="GINS subunit" evidence="7">
    <location>
        <begin position="76"/>
        <end position="151"/>
    </location>
</feature>
<dbReference type="Gene3D" id="1.20.58.2050">
    <property type="match status" value="1"/>
</dbReference>
<evidence type="ECO:0000313" key="11">
    <source>
        <dbReference type="Proteomes" id="UP000268535"/>
    </source>
</evidence>
<dbReference type="Pfam" id="PF05916">
    <property type="entry name" value="Sld5"/>
    <property type="match status" value="1"/>
</dbReference>
<dbReference type="Pfam" id="PF22466">
    <property type="entry name" value="PSF3_N"/>
    <property type="match status" value="1"/>
</dbReference>
<dbReference type="EMBL" id="ML014395">
    <property type="protein sequence ID" value="RKO98597.1"/>
    <property type="molecule type" value="Genomic_DNA"/>
</dbReference>
<evidence type="ECO:0000259" key="8">
    <source>
        <dbReference type="Pfam" id="PF22466"/>
    </source>
</evidence>
<dbReference type="CDD" id="cd11713">
    <property type="entry name" value="GINS_A_psf3"/>
    <property type="match status" value="1"/>
</dbReference>
<dbReference type="EMBL" id="ML009170">
    <property type="protein sequence ID" value="RKO97776.1"/>
    <property type="molecule type" value="Genomic_DNA"/>
</dbReference>
<name>A0A4V1ITX7_9FUNG</name>
<reference evidence="10" key="2">
    <citation type="submission" date="2018-04" db="EMBL/GenBank/DDBJ databases">
        <title>Leveraging single-cell genomics to expand the Fungal Tree of Life.</title>
        <authorList>
            <consortium name="DOE Joint Genome Institute"/>
            <person name="Ahrendt S.R."/>
            <person name="Quandt C.A."/>
            <person name="Ciobanu D."/>
            <person name="Clum A."/>
            <person name="Salamov A."/>
            <person name="Andreopoulos B."/>
            <person name="Cheng J.-F."/>
            <person name="Woyke T."/>
            <person name="Pelin A."/>
            <person name="Henrissat B."/>
            <person name="Benny G.L."/>
            <person name="Smith M.E."/>
            <person name="James T.Y."/>
            <person name="Grigoriev I.V."/>
        </authorList>
    </citation>
    <scope>NUCLEOTIDE SEQUENCE</scope>
    <source>
        <strain evidence="10">ATCC 52028</strain>
    </source>
</reference>
<dbReference type="OrthoDB" id="10251744at2759"/>
<evidence type="ECO:0000313" key="9">
    <source>
        <dbReference type="EMBL" id="RKO97776.1"/>
    </source>
</evidence>
<dbReference type="SUPFAM" id="SSF160059">
    <property type="entry name" value="PriA/YqbF domain"/>
    <property type="match status" value="1"/>
</dbReference>
<comment type="similarity">
    <text evidence="2 6">Belongs to the GINS3/PSF3 family.</text>
</comment>
<proteinExistence type="inferred from homology"/>
<evidence type="ECO:0000259" key="7">
    <source>
        <dbReference type="Pfam" id="PF05916"/>
    </source>
</evidence>
<dbReference type="InterPro" id="IPR010492">
    <property type="entry name" value="GINS_Psf3"/>
</dbReference>
<evidence type="ECO:0000256" key="2">
    <source>
        <dbReference type="ARBA" id="ARBA00006343"/>
    </source>
</evidence>
<dbReference type="GO" id="GO:0000811">
    <property type="term" value="C:GINS complex"/>
    <property type="evidence" value="ECO:0007669"/>
    <property type="project" value="UniProtKB-UniRule"/>
</dbReference>
<dbReference type="InterPro" id="IPR055221">
    <property type="entry name" value="PSF3_N"/>
</dbReference>
<dbReference type="Proteomes" id="UP000268535">
    <property type="component" value="Unassembled WGS sequence"/>
</dbReference>
<accession>A0A4V1ITX7</accession>
<comment type="subunit">
    <text evidence="6">Component of the GINS complex.</text>
</comment>
<gene>
    <name evidence="9" type="ORF">CAUPRSCDRAFT_5990</name>
    <name evidence="10" type="ORF">CXG81DRAFT_15714</name>
</gene>
<dbReference type="InterPro" id="IPR021151">
    <property type="entry name" value="GINS_A"/>
</dbReference>
<keyword evidence="5 6" id="KW-0539">Nucleus</keyword>
<evidence type="ECO:0000256" key="4">
    <source>
        <dbReference type="ARBA" id="ARBA00022705"/>
    </source>
</evidence>
<evidence type="ECO:0000313" key="10">
    <source>
        <dbReference type="EMBL" id="RKO98597.1"/>
    </source>
</evidence>
<dbReference type="GO" id="GO:1902975">
    <property type="term" value="P:mitotic DNA replication initiation"/>
    <property type="evidence" value="ECO:0007669"/>
    <property type="project" value="TreeGrafter"/>
</dbReference>
<evidence type="ECO:0000256" key="3">
    <source>
        <dbReference type="ARBA" id="ARBA00015140"/>
    </source>
</evidence>
<comment type="subcellular location">
    <subcellularLocation>
        <location evidence="1 6">Nucleus</location>
    </subcellularLocation>
</comment>
<evidence type="ECO:0000256" key="6">
    <source>
        <dbReference type="RuleBase" id="RU367161"/>
    </source>
</evidence>
<dbReference type="PANTHER" id="PTHR22768">
    <property type="entry name" value="DNA REPLICATION COMPLEX GINS PROTEIN PSF3"/>
    <property type="match status" value="1"/>
</dbReference>
<feature type="domain" description="DNA replication complex GINS protein PSF3 N-terminal" evidence="8">
    <location>
        <begin position="5"/>
        <end position="56"/>
    </location>
</feature>
<dbReference type="STRING" id="1555241.A0A4V1ITX7"/>
<dbReference type="InterPro" id="IPR038437">
    <property type="entry name" value="GINS_Psf3_sf"/>
</dbReference>
<evidence type="ECO:0000313" key="12">
    <source>
        <dbReference type="Proteomes" id="UP000274922"/>
    </source>
</evidence>
<reference evidence="11 12" key="1">
    <citation type="journal article" date="2018" name="Nat. Microbiol.">
        <title>Leveraging single-cell genomics to expand the fungal tree of life.</title>
        <authorList>
            <person name="Ahrendt S.R."/>
            <person name="Quandt C.A."/>
            <person name="Ciobanu D."/>
            <person name="Clum A."/>
            <person name="Salamov A."/>
            <person name="Andreopoulos B."/>
            <person name="Cheng J.F."/>
            <person name="Woyke T."/>
            <person name="Pelin A."/>
            <person name="Henrissat B."/>
            <person name="Reynolds N.K."/>
            <person name="Benny G.L."/>
            <person name="Smith M.E."/>
            <person name="James T.Y."/>
            <person name="Grigoriev I.V."/>
        </authorList>
    </citation>
    <scope>NUCLEOTIDE SEQUENCE [LARGE SCALE GENOMIC DNA]</scope>
    <source>
        <strain evidence="11 12">ATCC 52028</strain>
    </source>
</reference>